<dbReference type="InterPro" id="IPR036435">
    <property type="entry name" value="Leukocidin/porin_MspA_sf"/>
</dbReference>
<dbReference type="Pfam" id="PF04151">
    <property type="entry name" value="PPC"/>
    <property type="match status" value="1"/>
</dbReference>
<dbReference type="Pfam" id="PF07968">
    <property type="entry name" value="Leukocidin"/>
    <property type="match status" value="1"/>
</dbReference>
<reference evidence="5 6" key="1">
    <citation type="submission" date="2017-04" db="EMBL/GenBank/DDBJ databases">
        <title>Draft genome sequence of Zooshikella ganghwensis VG4 isolated from Red Sea sediments.</title>
        <authorList>
            <person name="Rehman Z."/>
            <person name="Alam I."/>
            <person name="Kamau A."/>
            <person name="Bajic V."/>
            <person name="Leiknes T."/>
        </authorList>
    </citation>
    <scope>NUCLEOTIDE SEQUENCE [LARGE SCALE GENOMIC DNA]</scope>
    <source>
        <strain evidence="5 6">VG4</strain>
    </source>
</reference>
<dbReference type="InterPro" id="IPR016183">
    <property type="entry name" value="Leukocidin/Hemolysin_toxin"/>
</dbReference>
<dbReference type="InterPro" id="IPR043080">
    <property type="entry name" value="Hemolysin_N_sf"/>
</dbReference>
<gene>
    <name evidence="5" type="ORF">B9G39_10805</name>
</gene>
<comment type="caution">
    <text evidence="5">The sequence shown here is derived from an EMBL/GenBank/DDBJ whole genome shotgun (WGS) entry which is preliminary data.</text>
</comment>
<dbReference type="InterPro" id="IPR035992">
    <property type="entry name" value="Ricin_B-like_lectins"/>
</dbReference>
<sequence>MKKFNKFMLCCALGSLASTCFSYNNSYNQHNYSPSATLILQNTTLNNQVKYINFSSITEEKLDYKNFKIIENDILENNTIYWIDFTQSISQNGEHLNHEKVKKLFGIVYQEDMLLISSYKGKLLYTPFNSANSTLFSQLTNQLLNNSHSSRKRVARDVTTNTSKESTVSDDKKAPPNVSFYINVFRPITDEECTFKRSHLWDRGNEVFCDNANISLVYRITWQRSLKYSASGLDTPDAKIVRISLDEQSAGVGIHLNDKLSHRENFKGSTPAVGYMLDWSTDVYANFYHFNVKALNDKASILKTTPNSNINADYTNRLISTLQLGATAGPEFESGKLSPKVKLEGSLQYTQSRWLSFKTQDYVIIKSNPSPREVIFKWEREQYPTARSLLSGIKPGVNRSYPLDLSKIRPISYANFTPNFDVIFMASPSSTGTTTFQLTASVNMHAVYPNAWNNMYTYTTYDIGRVDAKIITAKKSFEVDWDHPVFLGGYPVNLQLAGFNNTCIAMDTAGFVQTKQCDLDSTAQSFIFDSLGRYVSTSNTSLCLDGHSLHRLITCDSRLSQRWTWKDKQLVNNANDKVLSHNISTKELYLGSNSSSSSNSKTITAFTNVFSLKPQNQTSQPTPSTYCNESFSRNTSSSYELVPCEPVKNLSSTGYQSFFVQVPYDYKGNQLEVSLHGGSGNADLYINNGSWPWHDHPTDYKSTNAGNHEQIIIPTPEKGATYYIEVHANTSYEGVLIEARL</sequence>
<name>A0A4P9VNA6_9GAMM</name>
<dbReference type="Proteomes" id="UP000257039">
    <property type="component" value="Unassembled WGS sequence"/>
</dbReference>
<dbReference type="InterPro" id="IPR022220">
    <property type="entry name" value="Hemolysin_N"/>
</dbReference>
<dbReference type="GO" id="GO:0005576">
    <property type="term" value="C:extracellular region"/>
    <property type="evidence" value="ECO:0007669"/>
    <property type="project" value="InterPro"/>
</dbReference>
<evidence type="ECO:0000256" key="1">
    <source>
        <dbReference type="ARBA" id="ARBA00022729"/>
    </source>
</evidence>
<dbReference type="Gene3D" id="2.70.240.20">
    <property type="entry name" value="Leukocidin/Hemolysin toxin, cytolysin domain"/>
    <property type="match status" value="1"/>
</dbReference>
<dbReference type="Gene3D" id="3.30.110.130">
    <property type="entry name" value="Hemolytic toxin, N-terminal domain"/>
    <property type="match status" value="1"/>
</dbReference>
<organism evidence="5 6">
    <name type="scientific">Zooshikella ganghwensis</name>
    <dbReference type="NCBI Taxonomy" id="202772"/>
    <lineage>
        <taxon>Bacteria</taxon>
        <taxon>Pseudomonadati</taxon>
        <taxon>Pseudomonadota</taxon>
        <taxon>Gammaproteobacteria</taxon>
        <taxon>Oceanospirillales</taxon>
        <taxon>Zooshikellaceae</taxon>
        <taxon>Zooshikella</taxon>
    </lineage>
</organism>
<evidence type="ECO:0000256" key="2">
    <source>
        <dbReference type="SAM" id="MobiDB-lite"/>
    </source>
</evidence>
<feature type="domain" description="Ricin B lectin" evidence="4">
    <location>
        <begin position="490"/>
        <end position="605"/>
    </location>
</feature>
<dbReference type="SMART" id="SM00458">
    <property type="entry name" value="RICIN"/>
    <property type="match status" value="1"/>
</dbReference>
<evidence type="ECO:0000256" key="3">
    <source>
        <dbReference type="SAM" id="SignalP"/>
    </source>
</evidence>
<dbReference type="InterPro" id="IPR000772">
    <property type="entry name" value="Ricin_B_lectin"/>
</dbReference>
<protein>
    <submittedName>
        <fullName evidence="5">Hemolysin</fullName>
    </submittedName>
</protein>
<feature type="chain" id="PRO_5020630550" evidence="3">
    <location>
        <begin position="23"/>
        <end position="741"/>
    </location>
</feature>
<evidence type="ECO:0000259" key="4">
    <source>
        <dbReference type="SMART" id="SM00458"/>
    </source>
</evidence>
<dbReference type="SUPFAM" id="SSF50370">
    <property type="entry name" value="Ricin B-like lectins"/>
    <property type="match status" value="1"/>
</dbReference>
<dbReference type="AlphaFoldDB" id="A0A4P9VNA6"/>
<keyword evidence="6" id="KW-1185">Reference proteome</keyword>
<accession>A0A4P9VNA6</accession>
<dbReference type="Gene3D" id="6.20.40.20">
    <property type="entry name" value="Leukocidin/Hemolysin toxin, pre-stem domain"/>
    <property type="match status" value="1"/>
</dbReference>
<evidence type="ECO:0000313" key="5">
    <source>
        <dbReference type="EMBL" id="RDH43894.1"/>
    </source>
</evidence>
<feature type="signal peptide" evidence="3">
    <location>
        <begin position="1"/>
        <end position="22"/>
    </location>
</feature>
<dbReference type="Pfam" id="PF12563">
    <property type="entry name" value="Hemolysin_N"/>
    <property type="match status" value="1"/>
</dbReference>
<dbReference type="CDD" id="cd23423">
    <property type="entry name" value="beta-trefoil_Ricin_hemolysin"/>
    <property type="match status" value="1"/>
</dbReference>
<dbReference type="GO" id="GO:0051715">
    <property type="term" value="P:cytolysis in another organism"/>
    <property type="evidence" value="ECO:0007669"/>
    <property type="project" value="InterPro"/>
</dbReference>
<dbReference type="SUPFAM" id="SSF56959">
    <property type="entry name" value="Leukocidin-like"/>
    <property type="match status" value="1"/>
</dbReference>
<dbReference type="Gene3D" id="2.60.120.380">
    <property type="match status" value="1"/>
</dbReference>
<dbReference type="InterPro" id="IPR007280">
    <property type="entry name" value="Peptidase_C_arc/bac"/>
</dbReference>
<dbReference type="RefSeq" id="WP_094787130.1">
    <property type="nucleotide sequence ID" value="NZ_NDXW01000001.1"/>
</dbReference>
<evidence type="ECO:0000313" key="6">
    <source>
        <dbReference type="Proteomes" id="UP000257039"/>
    </source>
</evidence>
<keyword evidence="1 3" id="KW-0732">Signal</keyword>
<dbReference type="InterPro" id="IPR044883">
    <property type="entry name" value="Hemolysin_pre-stem_dom_sf"/>
</dbReference>
<dbReference type="EMBL" id="NDXW01000001">
    <property type="protein sequence ID" value="RDH43894.1"/>
    <property type="molecule type" value="Genomic_DNA"/>
</dbReference>
<feature type="region of interest" description="Disordered" evidence="2">
    <location>
        <begin position="147"/>
        <end position="172"/>
    </location>
</feature>
<proteinExistence type="predicted"/>
<dbReference type="PROSITE" id="PS50231">
    <property type="entry name" value="RICIN_B_LECTIN"/>
    <property type="match status" value="1"/>
</dbReference>